<name>A0A8J3W3E4_9ACTN</name>
<proteinExistence type="predicted"/>
<dbReference type="InterPro" id="IPR010866">
    <property type="entry name" value="A-2_8-polyST"/>
</dbReference>
<keyword evidence="2" id="KW-1185">Reference proteome</keyword>
<evidence type="ECO:0000313" key="1">
    <source>
        <dbReference type="EMBL" id="GIH73741.1"/>
    </source>
</evidence>
<dbReference type="RefSeq" id="WP_203888486.1">
    <property type="nucleotide sequence ID" value="NZ_BOOH01000001.1"/>
</dbReference>
<dbReference type="EMBL" id="BOOH01000001">
    <property type="protein sequence ID" value="GIH73741.1"/>
    <property type="molecule type" value="Genomic_DNA"/>
</dbReference>
<protein>
    <submittedName>
        <fullName evidence="1">Uncharacterized protein</fullName>
    </submittedName>
</protein>
<evidence type="ECO:0000313" key="2">
    <source>
        <dbReference type="Proteomes" id="UP000616724"/>
    </source>
</evidence>
<accession>A0A8J3W3E4</accession>
<dbReference type="Pfam" id="PF07388">
    <property type="entry name" value="A-2_8-polyST"/>
    <property type="match status" value="1"/>
</dbReference>
<dbReference type="Proteomes" id="UP000616724">
    <property type="component" value="Unassembled WGS sequence"/>
</dbReference>
<comment type="caution">
    <text evidence="1">The sequence shown here is derived from an EMBL/GenBank/DDBJ whole genome shotgun (WGS) entry which is preliminary data.</text>
</comment>
<reference evidence="1 2" key="1">
    <citation type="submission" date="2021-01" db="EMBL/GenBank/DDBJ databases">
        <title>Whole genome shotgun sequence of Planobispora longispora NBRC 13918.</title>
        <authorList>
            <person name="Komaki H."/>
            <person name="Tamura T."/>
        </authorList>
    </citation>
    <scope>NUCLEOTIDE SEQUENCE [LARGE SCALE GENOMIC DNA]</scope>
    <source>
        <strain evidence="1 2">NBRC 13918</strain>
    </source>
</reference>
<dbReference type="AlphaFoldDB" id="A0A8J3W3E4"/>
<gene>
    <name evidence="1" type="ORF">Plo01_01700</name>
</gene>
<sequence length="435" mass="46472">MTQLFYASTLFGAMTLAAALDEGVFGPHEGRRILLVSTNAAIPEITPSLDRAPGFAALRPRFDEVRSWNEIVAPLHPSDWKARVIEVPMIGRLLRSHLSLGDGPDELIVESIAVPPARTIAGLIKDCPITVYSDGLMSYGPTRDPLPAEIAGRITRLLHLDLVPGLSPLLLSEYGVPARVVGDEAFLRVLSEVSTASETGTPEDGAPEGGRAMILGQYLSALDIVTPEEEAGLHADMLRGLAARGFGSVLFKPHPAAGRRHARELRATAAELGVRLDVAGEAIPAESYFAALRPELVAGCFSTALVTARRCFGLPVAAVGGELVLERLAPYENSNRVPVTITDALLPRLGADGSLEEPPEIDLPDLVRAVGYCMQSEAYPDLRETAGTYLAAHGPARYFKRQRLTALELLPAAPQSPAAAGTLGRLRRRLSRALS</sequence>
<organism evidence="1 2">
    <name type="scientific">Planobispora longispora</name>
    <dbReference type="NCBI Taxonomy" id="28887"/>
    <lineage>
        <taxon>Bacteria</taxon>
        <taxon>Bacillati</taxon>
        <taxon>Actinomycetota</taxon>
        <taxon>Actinomycetes</taxon>
        <taxon>Streptosporangiales</taxon>
        <taxon>Streptosporangiaceae</taxon>
        <taxon>Planobispora</taxon>
    </lineage>
</organism>